<sequence length="219" mass="23136">MTYAEGRRPAAATPPGVPNPGSVPRLVWWTAAAVIAVLFVALLLGAVHTVPGQRLDEHLLGRAQRGLWPPHLRKVIPVGLGSVNIVLAARAVRRRGIRRVAVATVVVGASTAASIALQHWLRRPALGVPGYAHNTLPSDHVTVAAALTVAAVVLWERRRWVEASALGCVLIASACVSSVHGFAHRPSDVVASVLLVGVVTCGCLAAVAPRGRRRQRARR</sequence>
<organism evidence="3 4">
    <name type="scientific">Xylanimonas protaetiae</name>
    <dbReference type="NCBI Taxonomy" id="2509457"/>
    <lineage>
        <taxon>Bacteria</taxon>
        <taxon>Bacillati</taxon>
        <taxon>Actinomycetota</taxon>
        <taxon>Actinomycetes</taxon>
        <taxon>Micrococcales</taxon>
        <taxon>Promicromonosporaceae</taxon>
        <taxon>Xylanimonas</taxon>
    </lineage>
</organism>
<feature type="transmembrane region" description="Helical" evidence="1">
    <location>
        <begin position="100"/>
        <end position="120"/>
    </location>
</feature>
<feature type="transmembrane region" description="Helical" evidence="1">
    <location>
        <begin position="140"/>
        <end position="156"/>
    </location>
</feature>
<keyword evidence="1" id="KW-0812">Transmembrane</keyword>
<dbReference type="InterPro" id="IPR036938">
    <property type="entry name" value="PAP2/HPO_sf"/>
</dbReference>
<evidence type="ECO:0000313" key="3">
    <source>
        <dbReference type="EMBL" id="QAY69008.1"/>
    </source>
</evidence>
<dbReference type="Gene3D" id="1.20.144.10">
    <property type="entry name" value="Phosphatidic acid phosphatase type 2/haloperoxidase"/>
    <property type="match status" value="1"/>
</dbReference>
<dbReference type="KEGG" id="xya:ET471_02250"/>
<dbReference type="EMBL" id="CP035493">
    <property type="protein sequence ID" value="QAY69008.1"/>
    <property type="molecule type" value="Genomic_DNA"/>
</dbReference>
<reference evidence="3 4" key="1">
    <citation type="submission" date="2019-01" db="EMBL/GenBank/DDBJ databases">
        <title>Genome sequencing of strain FW10M-9.</title>
        <authorList>
            <person name="Heo J."/>
            <person name="Kim S.-J."/>
            <person name="Kim J.-S."/>
            <person name="Hong S.-B."/>
            <person name="Kwon S.-W."/>
        </authorList>
    </citation>
    <scope>NUCLEOTIDE SEQUENCE [LARGE SCALE GENOMIC DNA]</scope>
    <source>
        <strain evidence="3 4">FW10M-9</strain>
    </source>
</reference>
<keyword evidence="1" id="KW-1133">Transmembrane helix</keyword>
<feature type="transmembrane region" description="Helical" evidence="1">
    <location>
        <begin position="163"/>
        <end position="183"/>
    </location>
</feature>
<name>A0A4P6FEH9_9MICO</name>
<feature type="transmembrane region" description="Helical" evidence="1">
    <location>
        <begin position="189"/>
        <end position="209"/>
    </location>
</feature>
<evidence type="ECO:0000259" key="2">
    <source>
        <dbReference type="Pfam" id="PF01569"/>
    </source>
</evidence>
<dbReference type="Proteomes" id="UP000292118">
    <property type="component" value="Chromosome"/>
</dbReference>
<keyword evidence="1" id="KW-0472">Membrane</keyword>
<dbReference type="Pfam" id="PF01569">
    <property type="entry name" value="PAP2"/>
    <property type="match status" value="1"/>
</dbReference>
<dbReference type="InterPro" id="IPR000326">
    <property type="entry name" value="PAP2/HPO"/>
</dbReference>
<dbReference type="RefSeq" id="WP_129186409.1">
    <property type="nucleotide sequence ID" value="NZ_CP035493.1"/>
</dbReference>
<feature type="domain" description="Phosphatidic acid phosphatase type 2/haloperoxidase" evidence="2">
    <location>
        <begin position="133"/>
        <end position="208"/>
    </location>
</feature>
<gene>
    <name evidence="3" type="ORF">ET471_02250</name>
</gene>
<evidence type="ECO:0000313" key="4">
    <source>
        <dbReference type="Proteomes" id="UP000292118"/>
    </source>
</evidence>
<evidence type="ECO:0000256" key="1">
    <source>
        <dbReference type="SAM" id="Phobius"/>
    </source>
</evidence>
<dbReference type="AlphaFoldDB" id="A0A4P6FEH9"/>
<accession>A0A4P6FEH9</accession>
<dbReference type="SUPFAM" id="SSF48317">
    <property type="entry name" value="Acid phosphatase/Vanadium-dependent haloperoxidase"/>
    <property type="match status" value="1"/>
</dbReference>
<keyword evidence="4" id="KW-1185">Reference proteome</keyword>
<proteinExistence type="predicted"/>
<protein>
    <submittedName>
        <fullName evidence="3">Phosphatase PAP2 family protein</fullName>
    </submittedName>
</protein>
<feature type="transmembrane region" description="Helical" evidence="1">
    <location>
        <begin position="26"/>
        <end position="47"/>
    </location>
</feature>